<dbReference type="EMBL" id="BARV01034208">
    <property type="protein sequence ID" value="GAI57696.1"/>
    <property type="molecule type" value="Genomic_DNA"/>
</dbReference>
<comment type="caution">
    <text evidence="1">The sequence shown here is derived from an EMBL/GenBank/DDBJ whole genome shotgun (WGS) entry which is preliminary data.</text>
</comment>
<name>X1QSB0_9ZZZZ</name>
<sequence length="41" mass="4644">MQHSDKAQILKRSSIFSTLNDEELGELANLAIEYSYMPNEG</sequence>
<organism evidence="1">
    <name type="scientific">marine sediment metagenome</name>
    <dbReference type="NCBI Taxonomy" id="412755"/>
    <lineage>
        <taxon>unclassified sequences</taxon>
        <taxon>metagenomes</taxon>
        <taxon>ecological metagenomes</taxon>
    </lineage>
</organism>
<feature type="non-terminal residue" evidence="1">
    <location>
        <position position="41"/>
    </location>
</feature>
<gene>
    <name evidence="1" type="ORF">S06H3_53627</name>
</gene>
<protein>
    <recommendedName>
        <fullName evidence="2">Cyclic nucleotide-binding domain-containing protein</fullName>
    </recommendedName>
</protein>
<evidence type="ECO:0000313" key="1">
    <source>
        <dbReference type="EMBL" id="GAI57696.1"/>
    </source>
</evidence>
<evidence type="ECO:0008006" key="2">
    <source>
        <dbReference type="Google" id="ProtNLM"/>
    </source>
</evidence>
<dbReference type="AlphaFoldDB" id="X1QSB0"/>
<accession>X1QSB0</accession>
<proteinExistence type="predicted"/>
<reference evidence="1" key="1">
    <citation type="journal article" date="2014" name="Front. Microbiol.">
        <title>High frequency of phylogenetically diverse reductive dehalogenase-homologous genes in deep subseafloor sedimentary metagenomes.</title>
        <authorList>
            <person name="Kawai M."/>
            <person name="Futagami T."/>
            <person name="Toyoda A."/>
            <person name="Takaki Y."/>
            <person name="Nishi S."/>
            <person name="Hori S."/>
            <person name="Arai W."/>
            <person name="Tsubouchi T."/>
            <person name="Morono Y."/>
            <person name="Uchiyama I."/>
            <person name="Ito T."/>
            <person name="Fujiyama A."/>
            <person name="Inagaki F."/>
            <person name="Takami H."/>
        </authorList>
    </citation>
    <scope>NUCLEOTIDE SEQUENCE</scope>
    <source>
        <strain evidence="1">Expedition CK06-06</strain>
    </source>
</reference>